<evidence type="ECO:0000313" key="5">
    <source>
        <dbReference type="Proteomes" id="UP000441162"/>
    </source>
</evidence>
<organism evidence="3 5">
    <name type="scientific">Phocaeicola dorei</name>
    <dbReference type="NCBI Taxonomy" id="357276"/>
    <lineage>
        <taxon>Bacteria</taxon>
        <taxon>Pseudomonadati</taxon>
        <taxon>Bacteroidota</taxon>
        <taxon>Bacteroidia</taxon>
        <taxon>Bacteroidales</taxon>
        <taxon>Bacteroidaceae</taxon>
        <taxon>Phocaeicola</taxon>
    </lineage>
</organism>
<dbReference type="Proteomes" id="UP000441162">
    <property type="component" value="Unassembled WGS sequence"/>
</dbReference>
<dbReference type="KEGG" id="bdo:EL88_07665"/>
<dbReference type="Proteomes" id="UP000481616">
    <property type="component" value="Unassembled WGS sequence"/>
</dbReference>
<evidence type="ECO:0000313" key="6">
    <source>
        <dbReference type="Proteomes" id="UP000481616"/>
    </source>
</evidence>
<dbReference type="EMBL" id="VVYY01000011">
    <property type="protein sequence ID" value="KAA5396965.1"/>
    <property type="molecule type" value="Genomic_DNA"/>
</dbReference>
<dbReference type="EMBL" id="VVZB01000002">
    <property type="protein sequence ID" value="KAA5385070.1"/>
    <property type="molecule type" value="Genomic_DNA"/>
</dbReference>
<dbReference type="AlphaFoldDB" id="A0A4Q5HPW7"/>
<evidence type="ECO:0000313" key="3">
    <source>
        <dbReference type="EMBL" id="KAA5407861.1"/>
    </source>
</evidence>
<sequence>MSVTVRIFLAERVCELCDENSRFYDLKRTGMFKSSNYWEETHPDLAQFFNPNYALRPISTTFTATISNGAEYQNPGC</sequence>
<reference evidence="4 5" key="1">
    <citation type="journal article" date="2019" name="Nat. Med.">
        <title>A library of human gut bacterial isolates paired with longitudinal multiomics data enables mechanistic microbiome research.</title>
        <authorList>
            <person name="Poyet M."/>
            <person name="Groussin M."/>
            <person name="Gibbons S.M."/>
            <person name="Avila-Pacheco J."/>
            <person name="Jiang X."/>
            <person name="Kearney S.M."/>
            <person name="Perrotta A.R."/>
            <person name="Berdy B."/>
            <person name="Zhao S."/>
            <person name="Lieberman T.D."/>
            <person name="Swanson P.K."/>
            <person name="Smith M."/>
            <person name="Roesemann S."/>
            <person name="Alexander J.E."/>
            <person name="Rich S.A."/>
            <person name="Livny J."/>
            <person name="Vlamakis H."/>
            <person name="Clish C."/>
            <person name="Bullock K."/>
            <person name="Deik A."/>
            <person name="Scott J."/>
            <person name="Pierce K.A."/>
            <person name="Xavier R.J."/>
            <person name="Alm E.J."/>
        </authorList>
    </citation>
    <scope>NUCLEOTIDE SEQUENCE [LARGE SCALE GENOMIC DNA]</scope>
    <source>
        <strain evidence="2 6">BIOML-A1</strain>
        <strain evidence="3 5">BIOML-A4</strain>
        <strain evidence="1 4">BIOML-A5</strain>
    </source>
</reference>
<evidence type="ECO:0000313" key="2">
    <source>
        <dbReference type="EMBL" id="KAA5396965.1"/>
    </source>
</evidence>
<gene>
    <name evidence="3" type="ORF">F2Y51_00225</name>
    <name evidence="2" type="ORF">F2Y58_14090</name>
    <name evidence="1" type="ORF">F2Y61_04330</name>
</gene>
<dbReference type="SUPFAM" id="SSF48452">
    <property type="entry name" value="TPR-like"/>
    <property type="match status" value="1"/>
</dbReference>
<dbReference type="InterPro" id="IPR011990">
    <property type="entry name" value="TPR-like_helical_dom_sf"/>
</dbReference>
<comment type="caution">
    <text evidence="3">The sequence shown here is derived from an EMBL/GenBank/DDBJ whole genome shotgun (WGS) entry which is preliminary data.</text>
</comment>
<proteinExistence type="predicted"/>
<dbReference type="Proteomes" id="UP000347681">
    <property type="component" value="Unassembled WGS sequence"/>
</dbReference>
<evidence type="ECO:0000313" key="4">
    <source>
        <dbReference type="Proteomes" id="UP000347681"/>
    </source>
</evidence>
<dbReference type="GO" id="GO:0009279">
    <property type="term" value="C:cell outer membrane"/>
    <property type="evidence" value="ECO:0007669"/>
    <property type="project" value="UniProtKB-SubCell"/>
</dbReference>
<dbReference type="Gene3D" id="1.25.40.390">
    <property type="match status" value="1"/>
</dbReference>
<accession>A0A4Q5HPW7</accession>
<protein>
    <submittedName>
        <fullName evidence="3">RagB/SusD family nutrient uptake outer membrane protein</fullName>
    </submittedName>
</protein>
<dbReference type="EMBL" id="VVZA01000001">
    <property type="protein sequence ID" value="KAA5407861.1"/>
    <property type="molecule type" value="Genomic_DNA"/>
</dbReference>
<name>A0A4Q5HPW7_9BACT</name>
<evidence type="ECO:0000313" key="1">
    <source>
        <dbReference type="EMBL" id="KAA5385070.1"/>
    </source>
</evidence>